<protein>
    <recommendedName>
        <fullName evidence="6">Lysozyme</fullName>
        <ecNumber evidence="6">3.2.1.17</ecNumber>
    </recommendedName>
</protein>
<evidence type="ECO:0000256" key="2">
    <source>
        <dbReference type="ARBA" id="ARBA00022529"/>
    </source>
</evidence>
<dbReference type="SUPFAM" id="SSF53955">
    <property type="entry name" value="Lysozyme-like"/>
    <property type="match status" value="1"/>
</dbReference>
<evidence type="ECO:0000256" key="1">
    <source>
        <dbReference type="ARBA" id="ARBA00000632"/>
    </source>
</evidence>
<dbReference type="InterPro" id="IPR043688">
    <property type="entry name" value="SAR_endolysin-like"/>
</dbReference>
<organism evidence="7 8">
    <name type="scientific">Ponticoccus alexandrii</name>
    <dbReference type="NCBI Taxonomy" id="1943633"/>
    <lineage>
        <taxon>Bacteria</taxon>
        <taxon>Pseudomonadati</taxon>
        <taxon>Pseudomonadota</taxon>
        <taxon>Alphaproteobacteria</taxon>
        <taxon>Rhodobacterales</taxon>
        <taxon>Roseobacteraceae</taxon>
        <taxon>Ponticoccus</taxon>
    </lineage>
</organism>
<evidence type="ECO:0000256" key="3">
    <source>
        <dbReference type="ARBA" id="ARBA00022638"/>
    </source>
</evidence>
<evidence type="ECO:0000313" key="7">
    <source>
        <dbReference type="EMBL" id="QRF68438.1"/>
    </source>
</evidence>
<comment type="similarity">
    <text evidence="6">Belongs to the glycosyl hydrolase 24 family.</text>
</comment>
<keyword evidence="2 6" id="KW-0929">Antimicrobial</keyword>
<dbReference type="Gene3D" id="1.10.530.40">
    <property type="match status" value="1"/>
</dbReference>
<dbReference type="InterPro" id="IPR034690">
    <property type="entry name" value="Endolysin_T4_type"/>
</dbReference>
<keyword evidence="8" id="KW-1185">Reference proteome</keyword>
<dbReference type="HAMAP" id="MF_04136">
    <property type="entry name" value="SAR_ENDOLYSIN"/>
    <property type="match status" value="1"/>
</dbReference>
<evidence type="ECO:0000313" key="8">
    <source>
        <dbReference type="Proteomes" id="UP000596387"/>
    </source>
</evidence>
<dbReference type="EC" id="3.2.1.17" evidence="6"/>
<dbReference type="InterPro" id="IPR023346">
    <property type="entry name" value="Lysozyme-like_dom_sf"/>
</dbReference>
<keyword evidence="5 6" id="KW-0326">Glycosidase</keyword>
<dbReference type="InterPro" id="IPR002196">
    <property type="entry name" value="Glyco_hydro_24"/>
</dbReference>
<proteinExistence type="inferred from homology"/>
<dbReference type="Pfam" id="PF00959">
    <property type="entry name" value="Phage_lysozyme"/>
    <property type="match status" value="1"/>
</dbReference>
<sequence length="188" mass="19920">MVLGAGLVSVGDPVQSIRAAPAPVVEVEAPALPVQRSAEAAFLNHALPLVAKWEGLRLTAYLDPVGVLTVCYGETQGVRPGDTYSEADCAAMLSRRLLEYRAGLHRYLTAETRARRLPPTRDAAFGSMAYNVGIAGAGGSTAVKRLNAGNVPGACEAMTWWNKAGGKVLRGLTRRREDERALCMVGAT</sequence>
<dbReference type="EMBL" id="CP047166">
    <property type="protein sequence ID" value="QRF68438.1"/>
    <property type="molecule type" value="Genomic_DNA"/>
</dbReference>
<dbReference type="Proteomes" id="UP000596387">
    <property type="component" value="Chromosome"/>
</dbReference>
<evidence type="ECO:0000256" key="4">
    <source>
        <dbReference type="ARBA" id="ARBA00022801"/>
    </source>
</evidence>
<accession>A0ABX7FFC9</accession>
<dbReference type="InterPro" id="IPR051018">
    <property type="entry name" value="Bacteriophage_GH24"/>
</dbReference>
<dbReference type="GO" id="GO:0016787">
    <property type="term" value="F:hydrolase activity"/>
    <property type="evidence" value="ECO:0007669"/>
    <property type="project" value="UniProtKB-KW"/>
</dbReference>
<keyword evidence="3 6" id="KW-0081">Bacteriolytic enzyme</keyword>
<dbReference type="HAMAP" id="MF_04110">
    <property type="entry name" value="ENDOLYSIN_T4"/>
    <property type="match status" value="1"/>
</dbReference>
<dbReference type="InterPro" id="IPR023347">
    <property type="entry name" value="Lysozyme_dom_sf"/>
</dbReference>
<reference evidence="7 8" key="1">
    <citation type="submission" date="2019-12" db="EMBL/GenBank/DDBJ databases">
        <title>Complete Genome Sequence of a Quorum-Sensing Bacterium,Rhodobacteraceae bacterium C31, Isolated from a marine microalgae symbiotic bacteria.</title>
        <authorList>
            <person name="Zhang Y."/>
        </authorList>
    </citation>
    <scope>NUCLEOTIDE SEQUENCE [LARGE SCALE GENOMIC DNA]</scope>
    <source>
        <strain evidence="7 8">C31</strain>
    </source>
</reference>
<evidence type="ECO:0000256" key="5">
    <source>
        <dbReference type="ARBA" id="ARBA00023295"/>
    </source>
</evidence>
<dbReference type="CDD" id="cd16900">
    <property type="entry name" value="endolysin_R21-like"/>
    <property type="match status" value="1"/>
</dbReference>
<dbReference type="PANTHER" id="PTHR38107:SF3">
    <property type="entry name" value="LYSOZYME RRRD-RELATED"/>
    <property type="match status" value="1"/>
</dbReference>
<keyword evidence="4 6" id="KW-0378">Hydrolase</keyword>
<evidence type="ECO:0000256" key="6">
    <source>
        <dbReference type="RuleBase" id="RU003788"/>
    </source>
</evidence>
<name>A0ABX7FFC9_9RHOB</name>
<dbReference type="PANTHER" id="PTHR38107">
    <property type="match status" value="1"/>
</dbReference>
<gene>
    <name evidence="7" type="ORF">GQA70_08755</name>
</gene>
<comment type="catalytic activity">
    <reaction evidence="1 6">
        <text>Hydrolysis of (1-&gt;4)-beta-linkages between N-acetylmuramic acid and N-acetyl-D-glucosamine residues in a peptidoglycan and between N-acetyl-D-glucosamine residues in chitodextrins.</text>
        <dbReference type="EC" id="3.2.1.17"/>
    </reaction>
</comment>